<dbReference type="CDD" id="cd00067">
    <property type="entry name" value="GAL4"/>
    <property type="match status" value="1"/>
</dbReference>
<feature type="region of interest" description="Disordered" evidence="5">
    <location>
        <begin position="121"/>
        <end position="159"/>
    </location>
</feature>
<comment type="caution">
    <text evidence="8">The sequence shown here is derived from an EMBL/GenBank/DDBJ whole genome shotgun (WGS) entry which is preliminary data.</text>
</comment>
<reference evidence="8 9" key="1">
    <citation type="submission" date="2018-06" db="EMBL/GenBank/DDBJ databases">
        <title>Whole genome sequencing of Candida tropicalis (genome annotated by CSBL at Korea University).</title>
        <authorList>
            <person name="Ahn J."/>
        </authorList>
    </citation>
    <scope>NUCLEOTIDE SEQUENCE [LARGE SCALE GENOMIC DNA]</scope>
    <source>
        <strain evidence="8 9">ATCC 20962</strain>
    </source>
</reference>
<feature type="transmembrane region" description="Helical" evidence="6">
    <location>
        <begin position="591"/>
        <end position="608"/>
    </location>
</feature>
<dbReference type="EMBL" id="QLNQ01000027">
    <property type="protein sequence ID" value="RCK58986.1"/>
    <property type="molecule type" value="Genomic_DNA"/>
</dbReference>
<dbReference type="STRING" id="5486.A0A367XZC7"/>
<protein>
    <submittedName>
        <fullName evidence="8">Filamentous growth regulator 27</fullName>
    </submittedName>
</protein>
<keyword evidence="2" id="KW-0805">Transcription regulation</keyword>
<dbReference type="AlphaFoldDB" id="A0A367XZC7"/>
<keyword evidence="9" id="KW-1185">Reference proteome</keyword>
<gene>
    <name evidence="8" type="primary">FGR27_4</name>
    <name evidence="8" type="ORF">Cantr_07174</name>
</gene>
<feature type="domain" description="Zn(2)-C6 fungal-type" evidence="7">
    <location>
        <begin position="14"/>
        <end position="43"/>
    </location>
</feature>
<evidence type="ECO:0000313" key="9">
    <source>
        <dbReference type="Proteomes" id="UP000253472"/>
    </source>
</evidence>
<keyword evidence="1" id="KW-0479">Metal-binding</keyword>
<dbReference type="SMART" id="SM00906">
    <property type="entry name" value="Fungal_trans"/>
    <property type="match status" value="1"/>
</dbReference>
<dbReference type="PROSITE" id="PS50048">
    <property type="entry name" value="ZN2_CY6_FUNGAL_2"/>
    <property type="match status" value="1"/>
</dbReference>
<keyword evidence="3" id="KW-0804">Transcription</keyword>
<sequence length="795" mass="92330">MEIDFDKRTKVSQACDYCKQRKYKCTGTSPCELCTRKGVECKFSIVDRRTLRRTNRKRKTKSESKDPEEEAERPIIPTIAKPQKDNDEIDVHDLKRLSKRSKIPLQFQPIIRFPLHKVEVPASEDPGSSPTEGRSPLASQSPGYQPQSNNQPPEKPRYPAEYAEPQKVLYDSQGNLRYVGESSPLSFLFECRNIFNERLGPSTFTSETDTLEVIEDPEEFTQVVQVLLPDRQLFEDILELFCINLLQASYFVDVEYFKTHTLNAIYENFDQCSPGQIAITNMILGNGLLFAEIANHPILKRLSSPNMKSSSYFDYGYYLTKSYMHFGMLWIVEGFLLAYCYYQVKQHRNTAWLMLGMGVRSAQAMGLHRRYINESFTDYNFVVHRRRLYRTLYILDRITSILLGRPLIIDDYDWDDFDSEDIFVRDDNGIIIQDPRFEAMIHECKIVRVGGKVLRNFYLEGIMNPFKAEKLAIELKLWSLNLPEHLQIDKLFVEEVAKPGDFLDNKIPLLIMHICQLYLIVLVGRPFFMYLIFNKKRRKNILNKPKTKQEIAMKNFIAITVKSSLLIVQLVDKYITTLKFKSARIELHGTTHATLMACLVIGLSILYLEHNRYTFQDVYYSAKLMKYLNIGKKIYTFYEQSNPMSTRFRIIVEQMQQALMDKFNLDIEGNKIKSRRVSNRKLQLLPQLKHTAQGVSDLEQSYQMQETDQRVTNLGGTITETQDLPFNEDYLNFFENFQILLSQPVDNAFGVQSEPKVGTSASLMLPEPTTGSSILSTTETLNEFMQNSQMHDMYK</sequence>
<dbReference type="InterPro" id="IPR036864">
    <property type="entry name" value="Zn2-C6_fun-type_DNA-bd_sf"/>
</dbReference>
<evidence type="ECO:0000256" key="3">
    <source>
        <dbReference type="ARBA" id="ARBA00023163"/>
    </source>
</evidence>
<feature type="region of interest" description="Disordered" evidence="5">
    <location>
        <begin position="52"/>
        <end position="87"/>
    </location>
</feature>
<dbReference type="PROSITE" id="PS00463">
    <property type="entry name" value="ZN2_CY6_FUNGAL_1"/>
    <property type="match status" value="1"/>
</dbReference>
<evidence type="ECO:0000256" key="4">
    <source>
        <dbReference type="ARBA" id="ARBA00023242"/>
    </source>
</evidence>
<dbReference type="Pfam" id="PF00172">
    <property type="entry name" value="Zn_clus"/>
    <property type="match status" value="1"/>
</dbReference>
<keyword evidence="6" id="KW-1133">Transmembrane helix</keyword>
<proteinExistence type="predicted"/>
<evidence type="ECO:0000256" key="5">
    <source>
        <dbReference type="SAM" id="MobiDB-lite"/>
    </source>
</evidence>
<dbReference type="SMART" id="SM00066">
    <property type="entry name" value="GAL4"/>
    <property type="match status" value="1"/>
</dbReference>
<dbReference type="PANTHER" id="PTHR47424:SF6">
    <property type="entry name" value="PROLINE UTILIZATION TRANS-ACTIVATOR"/>
    <property type="match status" value="1"/>
</dbReference>
<dbReference type="InterPro" id="IPR001138">
    <property type="entry name" value="Zn2Cys6_DnaBD"/>
</dbReference>
<accession>A0A367XZC7</accession>
<name>A0A367XZC7_9ASCO</name>
<evidence type="ECO:0000256" key="6">
    <source>
        <dbReference type="SAM" id="Phobius"/>
    </source>
</evidence>
<feature type="compositionally biased region" description="Polar residues" evidence="5">
    <location>
        <begin position="126"/>
        <end position="152"/>
    </location>
</feature>
<dbReference type="Proteomes" id="UP000253472">
    <property type="component" value="Unassembled WGS sequence"/>
</dbReference>
<keyword evidence="6" id="KW-0812">Transmembrane</keyword>
<keyword evidence="6" id="KW-0472">Membrane</keyword>
<dbReference type="Pfam" id="PF04082">
    <property type="entry name" value="Fungal_trans"/>
    <property type="match status" value="1"/>
</dbReference>
<dbReference type="SUPFAM" id="SSF57701">
    <property type="entry name" value="Zn2/Cys6 DNA-binding domain"/>
    <property type="match status" value="1"/>
</dbReference>
<dbReference type="GO" id="GO:0003677">
    <property type="term" value="F:DNA binding"/>
    <property type="evidence" value="ECO:0007669"/>
    <property type="project" value="InterPro"/>
</dbReference>
<dbReference type="PANTHER" id="PTHR47424">
    <property type="entry name" value="REGULATORY PROTEIN GAL4"/>
    <property type="match status" value="1"/>
</dbReference>
<dbReference type="CDD" id="cd12148">
    <property type="entry name" value="fungal_TF_MHR"/>
    <property type="match status" value="1"/>
</dbReference>
<evidence type="ECO:0000256" key="2">
    <source>
        <dbReference type="ARBA" id="ARBA00023015"/>
    </source>
</evidence>
<dbReference type="GO" id="GO:0000981">
    <property type="term" value="F:DNA-binding transcription factor activity, RNA polymerase II-specific"/>
    <property type="evidence" value="ECO:0007669"/>
    <property type="project" value="InterPro"/>
</dbReference>
<feature type="transmembrane region" description="Helical" evidence="6">
    <location>
        <begin position="510"/>
        <end position="533"/>
    </location>
</feature>
<dbReference type="InterPro" id="IPR051127">
    <property type="entry name" value="Fungal_SecMet_Regulators"/>
</dbReference>
<keyword evidence="4" id="KW-0539">Nucleus</keyword>
<evidence type="ECO:0000313" key="8">
    <source>
        <dbReference type="EMBL" id="RCK58986.1"/>
    </source>
</evidence>
<organism evidence="8 9">
    <name type="scientific">Candida viswanathii</name>
    <dbReference type="NCBI Taxonomy" id="5486"/>
    <lineage>
        <taxon>Eukaryota</taxon>
        <taxon>Fungi</taxon>
        <taxon>Dikarya</taxon>
        <taxon>Ascomycota</taxon>
        <taxon>Saccharomycotina</taxon>
        <taxon>Pichiomycetes</taxon>
        <taxon>Debaryomycetaceae</taxon>
        <taxon>Candida/Lodderomyces clade</taxon>
        <taxon>Candida</taxon>
    </lineage>
</organism>
<feature type="transmembrane region" description="Helical" evidence="6">
    <location>
        <begin position="553"/>
        <end position="571"/>
    </location>
</feature>
<dbReference type="GO" id="GO:0008270">
    <property type="term" value="F:zinc ion binding"/>
    <property type="evidence" value="ECO:0007669"/>
    <property type="project" value="InterPro"/>
</dbReference>
<dbReference type="Gene3D" id="4.10.240.10">
    <property type="entry name" value="Zn(2)-C6 fungal-type DNA-binding domain"/>
    <property type="match status" value="1"/>
</dbReference>
<evidence type="ECO:0000256" key="1">
    <source>
        <dbReference type="ARBA" id="ARBA00022723"/>
    </source>
</evidence>
<dbReference type="InterPro" id="IPR007219">
    <property type="entry name" value="XnlR_reg_dom"/>
</dbReference>
<dbReference type="GO" id="GO:0006351">
    <property type="term" value="P:DNA-templated transcription"/>
    <property type="evidence" value="ECO:0007669"/>
    <property type="project" value="InterPro"/>
</dbReference>
<evidence type="ECO:0000259" key="7">
    <source>
        <dbReference type="PROSITE" id="PS50048"/>
    </source>
</evidence>
<dbReference type="OrthoDB" id="3364175at2759"/>